<dbReference type="PANTHER" id="PTHR21599">
    <property type="entry name" value="GLYCERATE KINASE"/>
    <property type="match status" value="1"/>
</dbReference>
<evidence type="ECO:0000256" key="1">
    <source>
        <dbReference type="ARBA" id="ARBA00006284"/>
    </source>
</evidence>
<dbReference type="GO" id="GO:0043798">
    <property type="term" value="F:glycerate 2-kinase activity"/>
    <property type="evidence" value="ECO:0007669"/>
    <property type="project" value="UniProtKB-EC"/>
</dbReference>
<comment type="caution">
    <text evidence="5">The sequence shown here is derived from an EMBL/GenBank/DDBJ whole genome shotgun (WGS) entry which is preliminary data.</text>
</comment>
<evidence type="ECO:0000313" key="6">
    <source>
        <dbReference type="Proteomes" id="UP000020218"/>
    </source>
</evidence>
<keyword evidence="2 4" id="KW-0808">Transferase</keyword>
<accession>A0A011NY22</accession>
<name>A0A011NY22_9PROT</name>
<gene>
    <name evidence="5" type="primary">garK</name>
    <name evidence="5" type="ORF">AW08_00035</name>
</gene>
<sequence>MALRIVVAPDSFKGSLPARDVAVAMERGIRLVFPAADVRAVPIADGGEGTVAALVAATGGTLRQTHVSGPLHGPVRAQWGVLGDGKTAVIEMAAASGLTLLAPEQRDPCLTTTFGTGELIRAALDCGLRRIIIGLGGSATNDGGAGMARALGARFSDEAGRELPDGGAALARLERVDIGGLDRRLRESEIIVACDVDNPLCGPRGAAATFAPQKGASAAAVAELDSALGRYAEQVRRATGRDVAGLPGAGAAGGLGAGLLFFTPAELRPGVEIVLEAVGFDEIVREADFVVTGEGRTDFQTAFGKAPVGVARLAKRFGVPVFCLSGALGEGADDVLALGIDATMSICERPMPLDESMRMAGPLIESATARLCRIIRASPQGGVSA</sequence>
<dbReference type="PANTHER" id="PTHR21599:SF0">
    <property type="entry name" value="GLYCERATE KINASE"/>
    <property type="match status" value="1"/>
</dbReference>
<dbReference type="InterPro" id="IPR004381">
    <property type="entry name" value="Glycerate_kinase"/>
</dbReference>
<dbReference type="Proteomes" id="UP000020218">
    <property type="component" value="Unassembled WGS sequence"/>
</dbReference>
<dbReference type="InterPro" id="IPR036129">
    <property type="entry name" value="Glycerate_kinase_sf"/>
</dbReference>
<proteinExistence type="inferred from homology"/>
<keyword evidence="3 4" id="KW-0418">Kinase</keyword>
<dbReference type="GO" id="GO:0031388">
    <property type="term" value="P:organic acid phosphorylation"/>
    <property type="evidence" value="ECO:0007669"/>
    <property type="project" value="UniProtKB-UniRule"/>
</dbReference>
<organism evidence="5 6">
    <name type="scientific">Candidatus Accumulibacter adjunctus</name>
    <dbReference type="NCBI Taxonomy" id="1454001"/>
    <lineage>
        <taxon>Bacteria</taxon>
        <taxon>Pseudomonadati</taxon>
        <taxon>Pseudomonadota</taxon>
        <taxon>Betaproteobacteria</taxon>
        <taxon>Candidatus Accumulibacter</taxon>
    </lineage>
</organism>
<dbReference type="Gene3D" id="3.90.1510.10">
    <property type="entry name" value="Glycerate kinase, domain 2"/>
    <property type="match status" value="1"/>
</dbReference>
<dbReference type="InterPro" id="IPR018197">
    <property type="entry name" value="Glycerate_kinase_RE-like"/>
</dbReference>
<dbReference type="EMBL" id="JFAX01000001">
    <property type="protein sequence ID" value="EXI69542.1"/>
    <property type="molecule type" value="Genomic_DNA"/>
</dbReference>
<protein>
    <submittedName>
        <fullName evidence="5">Glycerate 2-kinase</fullName>
        <ecNumber evidence="5">2.7.1.165</ecNumber>
    </submittedName>
</protein>
<evidence type="ECO:0000256" key="2">
    <source>
        <dbReference type="ARBA" id="ARBA00022679"/>
    </source>
</evidence>
<evidence type="ECO:0000313" key="5">
    <source>
        <dbReference type="EMBL" id="EXI69542.1"/>
    </source>
</evidence>
<dbReference type="EC" id="2.7.1.165" evidence="5"/>
<dbReference type="Pfam" id="PF02595">
    <property type="entry name" value="Gly_kinase"/>
    <property type="match status" value="1"/>
</dbReference>
<dbReference type="PATRIC" id="fig|1454001.3.peg.212"/>
<evidence type="ECO:0000256" key="4">
    <source>
        <dbReference type="PIRNR" id="PIRNR006078"/>
    </source>
</evidence>
<evidence type="ECO:0000256" key="3">
    <source>
        <dbReference type="ARBA" id="ARBA00022777"/>
    </source>
</evidence>
<reference evidence="5" key="1">
    <citation type="submission" date="2014-02" db="EMBL/GenBank/DDBJ databases">
        <title>Expanding our view of genomic diversity in Candidatus Accumulibacter clades.</title>
        <authorList>
            <person name="Skennerton C.T."/>
            <person name="Barr J.J."/>
            <person name="Slater F.R."/>
            <person name="Bond P.L."/>
            <person name="Tyson G.W."/>
        </authorList>
    </citation>
    <scope>NUCLEOTIDE SEQUENCE [LARGE SCALE GENOMIC DNA]</scope>
</reference>
<dbReference type="SUPFAM" id="SSF110738">
    <property type="entry name" value="Glycerate kinase I"/>
    <property type="match status" value="1"/>
</dbReference>
<dbReference type="STRING" id="1454001.AW08_00035"/>
<dbReference type="GO" id="GO:0008887">
    <property type="term" value="F:glycerate kinase activity"/>
    <property type="evidence" value="ECO:0007669"/>
    <property type="project" value="UniProtKB-UniRule"/>
</dbReference>
<dbReference type="PIRSF" id="PIRSF006078">
    <property type="entry name" value="GlxK"/>
    <property type="match status" value="1"/>
</dbReference>
<dbReference type="Gene3D" id="3.40.50.10350">
    <property type="entry name" value="Glycerate kinase, domain 1"/>
    <property type="match status" value="1"/>
</dbReference>
<dbReference type="NCBIfam" id="TIGR00045">
    <property type="entry name" value="glycerate kinase"/>
    <property type="match status" value="1"/>
</dbReference>
<dbReference type="AlphaFoldDB" id="A0A011NY22"/>
<comment type="similarity">
    <text evidence="1 4">Belongs to the glycerate kinase type-1 family.</text>
</comment>
<keyword evidence="6" id="KW-1185">Reference proteome</keyword>
<dbReference type="InterPro" id="IPR018193">
    <property type="entry name" value="Glyc_kinase_flavodox-like_fold"/>
</dbReference>